<dbReference type="AlphaFoldDB" id="A0AAV4LDE9"/>
<dbReference type="Pfam" id="PF00015">
    <property type="entry name" value="MCPsignal"/>
    <property type="match status" value="1"/>
</dbReference>
<keyword evidence="2" id="KW-1003">Cell membrane</keyword>
<feature type="domain" description="HAMP" evidence="8">
    <location>
        <begin position="202"/>
        <end position="256"/>
    </location>
</feature>
<dbReference type="SMART" id="SM00304">
    <property type="entry name" value="HAMP"/>
    <property type="match status" value="1"/>
</dbReference>
<keyword evidence="3" id="KW-0472">Membrane</keyword>
<evidence type="ECO:0000259" key="8">
    <source>
        <dbReference type="PROSITE" id="PS50885"/>
    </source>
</evidence>
<dbReference type="Gene3D" id="6.10.340.10">
    <property type="match status" value="1"/>
</dbReference>
<protein>
    <submittedName>
        <fullName evidence="9">Methyl-accepting chemotaxis protein YoaH</fullName>
    </submittedName>
</protein>
<evidence type="ECO:0000256" key="3">
    <source>
        <dbReference type="ARBA" id="ARBA00023136"/>
    </source>
</evidence>
<comment type="caution">
    <text evidence="9">The sequence shown here is derived from an EMBL/GenBank/DDBJ whole genome shotgun (WGS) entry which is preliminary data.</text>
</comment>
<dbReference type="PROSITE" id="PS50111">
    <property type="entry name" value="CHEMOTAXIS_TRANSDUC_2"/>
    <property type="match status" value="1"/>
</dbReference>
<comment type="similarity">
    <text evidence="5">Belongs to the methyl-accepting chemotaxis (MCP) protein family.</text>
</comment>
<dbReference type="PANTHER" id="PTHR32089:SF112">
    <property type="entry name" value="LYSOZYME-LIKE PROTEIN-RELATED"/>
    <property type="match status" value="1"/>
</dbReference>
<dbReference type="SUPFAM" id="SSF58104">
    <property type="entry name" value="Methyl-accepting chemotaxis protein (MCP) signaling domain"/>
    <property type="match status" value="1"/>
</dbReference>
<proteinExistence type="inferred from homology"/>
<dbReference type="RefSeq" id="WP_282199000.1">
    <property type="nucleotide sequence ID" value="NZ_BOQE01000001.1"/>
</dbReference>
<dbReference type="PRINTS" id="PR00260">
    <property type="entry name" value="CHEMTRNSDUCR"/>
</dbReference>
<sequence length="561" mass="61843">MKIKSKIVLSLSVLMGILVVSCGATIVTEKRLQSSYEQLIHTDQTICFDLKAIQFRLAGLSNDERAFLLTGDKSYPMEMKDKQTDLEFYINQLKGLQLDDHDQSILDQVTNHYDAYLKASNQVIQAYNAGQPEQAKSVHFNQERKARKELDPIVQSFLNDKQKQLDSRMAALHRSAQQTQILMLVLIGLCIGFGVLSSISLIRSIRPLSEVNRQLKDIADGHGDLSKTITVTTKDEVGELAHTFNRMIANLRSLVLQTREMATQVSLAAQELNAYAEETTQASSQMATTMQELASGMKNQSNSVNSASIAFRRMDENMQRIEQSASTAATLSQDTSSVADKGSASIYRAVQQMRTIHESVSASSQAVYSLSEQAERIRFIVTVIQEIASQTHLLSLNAAIEAARAGEQGRGFAVVAAEVRKLASQSEESAKQIAEDITSIQHQIQEAVSMMETVTNDASIGMDVVVEAGESFHRIQESIEHVEHQIKTVSIAVSDMVKHSHHITTSMQKITETQDMALIGTQNISAASEEQLSAIQKITDSASVLSGIATNLEEMMQQFNV</sequence>
<evidence type="ECO:0000256" key="1">
    <source>
        <dbReference type="ARBA" id="ARBA00004236"/>
    </source>
</evidence>
<dbReference type="GO" id="GO:0006935">
    <property type="term" value="P:chemotaxis"/>
    <property type="evidence" value="ECO:0007669"/>
    <property type="project" value="InterPro"/>
</dbReference>
<dbReference type="Pfam" id="PF12729">
    <property type="entry name" value="4HB_MCP_1"/>
    <property type="match status" value="1"/>
</dbReference>
<evidence type="ECO:0000259" key="7">
    <source>
        <dbReference type="PROSITE" id="PS50111"/>
    </source>
</evidence>
<dbReference type="InterPro" id="IPR003660">
    <property type="entry name" value="HAMP_dom"/>
</dbReference>
<name>A0AAV4LDE9_9BACL</name>
<keyword evidence="4 6" id="KW-0807">Transducer</keyword>
<dbReference type="InterPro" id="IPR004089">
    <property type="entry name" value="MCPsignal_dom"/>
</dbReference>
<evidence type="ECO:0000256" key="4">
    <source>
        <dbReference type="ARBA" id="ARBA00023224"/>
    </source>
</evidence>
<feature type="domain" description="Methyl-accepting transducer" evidence="7">
    <location>
        <begin position="275"/>
        <end position="511"/>
    </location>
</feature>
<reference evidence="9" key="1">
    <citation type="journal article" date="2023" name="Int. J. Syst. Evol. Microbiol.">
        <title>Collibacillus ludicampi gen. nov., sp. nov., a new soil bacterium of the family Alicyclobacillaceae.</title>
        <authorList>
            <person name="Jojima T."/>
            <person name="Ioku Y."/>
            <person name="Fukuta Y."/>
            <person name="Shirasaka N."/>
            <person name="Matsumura Y."/>
            <person name="Mori M."/>
        </authorList>
    </citation>
    <scope>NUCLEOTIDE SEQUENCE</scope>
    <source>
        <strain evidence="9">TP075</strain>
    </source>
</reference>
<evidence type="ECO:0000313" key="10">
    <source>
        <dbReference type="Proteomes" id="UP001057291"/>
    </source>
</evidence>
<dbReference type="GO" id="GO:0005886">
    <property type="term" value="C:plasma membrane"/>
    <property type="evidence" value="ECO:0007669"/>
    <property type="project" value="UniProtKB-SubCell"/>
</dbReference>
<dbReference type="SMART" id="SM00283">
    <property type="entry name" value="MA"/>
    <property type="match status" value="1"/>
</dbReference>
<organism evidence="9 10">
    <name type="scientific">Collibacillus ludicampi</name>
    <dbReference type="NCBI Taxonomy" id="2771369"/>
    <lineage>
        <taxon>Bacteria</taxon>
        <taxon>Bacillati</taxon>
        <taxon>Bacillota</taxon>
        <taxon>Bacilli</taxon>
        <taxon>Bacillales</taxon>
        <taxon>Alicyclobacillaceae</taxon>
        <taxon>Collibacillus</taxon>
    </lineage>
</organism>
<keyword evidence="10" id="KW-1185">Reference proteome</keyword>
<dbReference type="Gene3D" id="1.10.287.950">
    <property type="entry name" value="Methyl-accepting chemotaxis protein"/>
    <property type="match status" value="1"/>
</dbReference>
<evidence type="ECO:0000256" key="5">
    <source>
        <dbReference type="ARBA" id="ARBA00029447"/>
    </source>
</evidence>
<dbReference type="CDD" id="cd11386">
    <property type="entry name" value="MCP_signal"/>
    <property type="match status" value="1"/>
</dbReference>
<evidence type="ECO:0000256" key="6">
    <source>
        <dbReference type="PROSITE-ProRule" id="PRU00284"/>
    </source>
</evidence>
<dbReference type="InterPro" id="IPR024478">
    <property type="entry name" value="HlyB_4HB_MCP"/>
</dbReference>
<dbReference type="PROSITE" id="PS50885">
    <property type="entry name" value="HAMP"/>
    <property type="match status" value="1"/>
</dbReference>
<dbReference type="GO" id="GO:0007165">
    <property type="term" value="P:signal transduction"/>
    <property type="evidence" value="ECO:0007669"/>
    <property type="project" value="UniProtKB-KW"/>
</dbReference>
<dbReference type="CDD" id="cd06225">
    <property type="entry name" value="HAMP"/>
    <property type="match status" value="1"/>
</dbReference>
<dbReference type="InterPro" id="IPR004090">
    <property type="entry name" value="Chemotax_Me-accpt_rcpt"/>
</dbReference>
<gene>
    <name evidence="9" type="primary">yoaH</name>
    <name evidence="9" type="ORF">DNHGIG_13800</name>
</gene>
<accession>A0AAV4LDE9</accession>
<evidence type="ECO:0000256" key="2">
    <source>
        <dbReference type="ARBA" id="ARBA00022475"/>
    </source>
</evidence>
<dbReference type="GO" id="GO:0004888">
    <property type="term" value="F:transmembrane signaling receptor activity"/>
    <property type="evidence" value="ECO:0007669"/>
    <property type="project" value="InterPro"/>
</dbReference>
<dbReference type="EMBL" id="BOQE01000001">
    <property type="protein sequence ID" value="GIM45831.1"/>
    <property type="molecule type" value="Genomic_DNA"/>
</dbReference>
<dbReference type="Proteomes" id="UP001057291">
    <property type="component" value="Unassembled WGS sequence"/>
</dbReference>
<dbReference type="PROSITE" id="PS51257">
    <property type="entry name" value="PROKAR_LIPOPROTEIN"/>
    <property type="match status" value="1"/>
</dbReference>
<evidence type="ECO:0000313" key="9">
    <source>
        <dbReference type="EMBL" id="GIM45831.1"/>
    </source>
</evidence>
<comment type="subcellular location">
    <subcellularLocation>
        <location evidence="1">Cell membrane</location>
    </subcellularLocation>
</comment>
<dbReference type="Pfam" id="PF00672">
    <property type="entry name" value="HAMP"/>
    <property type="match status" value="1"/>
</dbReference>
<dbReference type="PANTHER" id="PTHR32089">
    <property type="entry name" value="METHYL-ACCEPTING CHEMOTAXIS PROTEIN MCPB"/>
    <property type="match status" value="1"/>
</dbReference>